<keyword evidence="2" id="KW-0067">ATP-binding</keyword>
<evidence type="ECO:0000256" key="2">
    <source>
        <dbReference type="ARBA" id="ARBA00022840"/>
    </source>
</evidence>
<evidence type="ECO:0000256" key="4">
    <source>
        <dbReference type="ARBA" id="ARBA00023125"/>
    </source>
</evidence>
<dbReference type="PROSITE" id="PS50045">
    <property type="entry name" value="SIGMA54_INTERACT_4"/>
    <property type="match status" value="1"/>
</dbReference>
<protein>
    <submittedName>
        <fullName evidence="7">Fis family transcriptional regulator</fullName>
    </submittedName>
</protein>
<keyword evidence="8" id="KW-1185">Reference proteome</keyword>
<reference evidence="8" key="1">
    <citation type="submission" date="2018-07" db="EMBL/GenBank/DDBJ databases">
        <authorList>
            <person name="Zhao J."/>
        </authorList>
    </citation>
    <scope>NUCLEOTIDE SEQUENCE [LARGE SCALE GENOMIC DNA]</scope>
    <source>
        <strain evidence="8">GSSD-12</strain>
    </source>
</reference>
<dbReference type="OrthoDB" id="5496274at2"/>
<evidence type="ECO:0000256" key="3">
    <source>
        <dbReference type="ARBA" id="ARBA00023015"/>
    </source>
</evidence>
<dbReference type="Proteomes" id="UP000253868">
    <property type="component" value="Chromosome"/>
</dbReference>
<feature type="domain" description="Sigma-54 factor interaction" evidence="6">
    <location>
        <begin position="349"/>
        <end position="418"/>
    </location>
</feature>
<organism evidence="7 8">
    <name type="scientific">Streptomyces paludis</name>
    <dbReference type="NCBI Taxonomy" id="2282738"/>
    <lineage>
        <taxon>Bacteria</taxon>
        <taxon>Bacillati</taxon>
        <taxon>Actinomycetota</taxon>
        <taxon>Actinomycetes</taxon>
        <taxon>Kitasatosporales</taxon>
        <taxon>Streptomycetaceae</taxon>
        <taxon>Streptomyces</taxon>
    </lineage>
</organism>
<gene>
    <name evidence="7" type="ORF">DVK44_29395</name>
</gene>
<dbReference type="InterPro" id="IPR009057">
    <property type="entry name" value="Homeodomain-like_sf"/>
</dbReference>
<dbReference type="SUPFAM" id="SSF46689">
    <property type="entry name" value="Homeodomain-like"/>
    <property type="match status" value="1"/>
</dbReference>
<dbReference type="Pfam" id="PF25601">
    <property type="entry name" value="AAA_lid_14"/>
    <property type="match status" value="1"/>
</dbReference>
<dbReference type="InterPro" id="IPR027417">
    <property type="entry name" value="P-loop_NTPase"/>
</dbReference>
<evidence type="ECO:0000313" key="7">
    <source>
        <dbReference type="EMBL" id="AXG81119.1"/>
    </source>
</evidence>
<dbReference type="InterPro" id="IPR058031">
    <property type="entry name" value="AAA_lid_NorR"/>
</dbReference>
<keyword evidence="4" id="KW-0238">DNA-binding</keyword>
<evidence type="ECO:0000256" key="1">
    <source>
        <dbReference type="ARBA" id="ARBA00022741"/>
    </source>
</evidence>
<dbReference type="PANTHER" id="PTHR32071">
    <property type="entry name" value="TRANSCRIPTIONAL REGULATORY PROTEIN"/>
    <property type="match status" value="1"/>
</dbReference>
<keyword evidence="1" id="KW-0547">Nucleotide-binding</keyword>
<dbReference type="InterPro" id="IPR002078">
    <property type="entry name" value="Sigma_54_int"/>
</dbReference>
<proteinExistence type="predicted"/>
<dbReference type="KEGG" id="spad:DVK44_29395"/>
<dbReference type="Pfam" id="PF02954">
    <property type="entry name" value="HTH_8"/>
    <property type="match status" value="1"/>
</dbReference>
<name>A0A345HWP5_9ACTN</name>
<keyword evidence="3" id="KW-0805">Transcription regulation</keyword>
<dbReference type="EMBL" id="CP031194">
    <property type="protein sequence ID" value="AXG81119.1"/>
    <property type="molecule type" value="Genomic_DNA"/>
</dbReference>
<dbReference type="InterPro" id="IPR003018">
    <property type="entry name" value="GAF"/>
</dbReference>
<dbReference type="GO" id="GO:0005524">
    <property type="term" value="F:ATP binding"/>
    <property type="evidence" value="ECO:0007669"/>
    <property type="project" value="UniProtKB-KW"/>
</dbReference>
<evidence type="ECO:0000313" key="8">
    <source>
        <dbReference type="Proteomes" id="UP000253868"/>
    </source>
</evidence>
<dbReference type="Pfam" id="PF01590">
    <property type="entry name" value="GAF"/>
    <property type="match status" value="1"/>
</dbReference>
<dbReference type="Gene3D" id="1.10.8.60">
    <property type="match status" value="1"/>
</dbReference>
<dbReference type="SUPFAM" id="SSF52540">
    <property type="entry name" value="P-loop containing nucleoside triphosphate hydrolases"/>
    <property type="match status" value="1"/>
</dbReference>
<evidence type="ECO:0000256" key="5">
    <source>
        <dbReference type="ARBA" id="ARBA00023163"/>
    </source>
</evidence>
<dbReference type="GO" id="GO:0043565">
    <property type="term" value="F:sequence-specific DNA binding"/>
    <property type="evidence" value="ECO:0007669"/>
    <property type="project" value="InterPro"/>
</dbReference>
<dbReference type="AlphaFoldDB" id="A0A345HWP5"/>
<dbReference type="Gene3D" id="3.30.450.40">
    <property type="match status" value="1"/>
</dbReference>
<evidence type="ECO:0000259" key="6">
    <source>
        <dbReference type="PROSITE" id="PS50045"/>
    </source>
</evidence>
<dbReference type="GO" id="GO:0006355">
    <property type="term" value="P:regulation of DNA-templated transcription"/>
    <property type="evidence" value="ECO:0007669"/>
    <property type="project" value="InterPro"/>
</dbReference>
<dbReference type="Gene3D" id="1.10.10.60">
    <property type="entry name" value="Homeodomain-like"/>
    <property type="match status" value="1"/>
</dbReference>
<dbReference type="InterPro" id="IPR029016">
    <property type="entry name" value="GAF-like_dom_sf"/>
</dbReference>
<keyword evidence="5" id="KW-0804">Transcription</keyword>
<accession>A0A345HWP5</accession>
<sequence length="496" mass="53677">MDVSPGPAPGGLVALAPRMRASWQRSEHYGLSPEEMRPVFTGSVDTTSLLYECGHEVLQGLRRTLANEPVSMMITDRDGLVLCRLCDDASVSRSLDRVNLAPGFYFAEENAGTNGLGLALADLAPSLVRSEEHYCTALRGYTCAAVPVLDPLTGELAGSVNLTTWSDSSSELLLALAQATAGNTAALMLARGAGRRSRPTPRGEVFHIYADRFPQYEDARSPLSTAWTDAVETARAAQAEGRVVAAVGEPGAGKTALISLARRLTEPRERVLSARPPAPDDIPAWLTLWTPELDKHSTCVIVSGTQTLPAWAATELAQVFSRIRRGTTGPGHRPQPFALTAADYSAIPDALRSLVDTVVEVPALRSRPDDILPLAHHFAEAHRGHAVTLTRAAERALTAYDWPENVRQLRRVVRAAASRTDVIDAHHLPAEMFTGTARPLGRLQALERDEIVRCLTEPGTTVAQAAERLSMSRATIYRKMTQYDIKLPGRAAHSRA</sequence>
<dbReference type="InterPro" id="IPR002197">
    <property type="entry name" value="HTH_Fis"/>
</dbReference>